<proteinExistence type="predicted"/>
<gene>
    <name evidence="6" type="ORF">VP01_3999g2</name>
</gene>
<dbReference type="GO" id="GO:0046872">
    <property type="term" value="F:metal ion binding"/>
    <property type="evidence" value="ECO:0007669"/>
    <property type="project" value="UniProtKB-KW"/>
</dbReference>
<feature type="binding site" evidence="3">
    <location>
        <begin position="58"/>
        <end position="65"/>
    </location>
    <ligand>
        <name>GTP</name>
        <dbReference type="ChEBI" id="CHEBI:37565"/>
    </ligand>
</feature>
<dbReference type="Proteomes" id="UP000037035">
    <property type="component" value="Unassembled WGS sequence"/>
</dbReference>
<evidence type="ECO:0000313" key="7">
    <source>
        <dbReference type="Proteomes" id="UP000037035"/>
    </source>
</evidence>
<dbReference type="SUPFAM" id="SSF52540">
    <property type="entry name" value="P-loop containing nucleoside triphosphate hydrolases"/>
    <property type="match status" value="1"/>
</dbReference>
<dbReference type="SMART" id="SM00177">
    <property type="entry name" value="ARF"/>
    <property type="match status" value="1"/>
</dbReference>
<evidence type="ECO:0000256" key="2">
    <source>
        <dbReference type="ARBA" id="ARBA00023134"/>
    </source>
</evidence>
<comment type="caution">
    <text evidence="6">The sequence shown here is derived from an EMBL/GenBank/DDBJ whole genome shotgun (WGS) entry which is preliminary data.</text>
</comment>
<dbReference type="Gene3D" id="3.40.50.300">
    <property type="entry name" value="P-loop containing nucleotide triphosphate hydrolases"/>
    <property type="match status" value="2"/>
</dbReference>
<keyword evidence="4" id="KW-0479">Metal-binding</keyword>
<dbReference type="InterPro" id="IPR024156">
    <property type="entry name" value="Small_GTPase_ARF"/>
</dbReference>
<sequence length="382" mass="42853">MADILLEVEDFCEERTLVERIESQSLTDSCSGQTMYRLLSGLHAHLTRKEEFNVIILGLDHAGKTTMLEKVKTMFSPSQPGLNPAKITPTIGQNIGRITLSSTYLKFWDLGGSKDIRSIWEKYFDEADAICWVLDSQDRFRNGWKTDPHGQSSHHQGGSGESGADSKGKGKARAVNEPPAGSERGEGWAELEKVLQHPSIAHSNIPVLVIANKQDQEARPQRWTNSSVYDHPPRESSTTSTPEADLEDQHHQLQEPMTVEEIKEMFNRLVMESDRSEKARSLGLSEAHVLGVSALNGQGIREAINWLFFRVATKGQSRKTQQLKTQHAMHKSPPQQRSNTYLQLPTNDHRASLNQNRDTSSLKNNFIKMVDLSKFSHSNSSS</sequence>
<dbReference type="EMBL" id="LAVV01009055">
    <property type="protein sequence ID" value="KNZ51337.1"/>
    <property type="molecule type" value="Genomic_DNA"/>
</dbReference>
<dbReference type="VEuPathDB" id="FungiDB:VP01_3999g2"/>
<feature type="region of interest" description="Disordered" evidence="5">
    <location>
        <begin position="143"/>
        <end position="186"/>
    </location>
</feature>
<protein>
    <submittedName>
        <fullName evidence="6">Uncharacterized protein</fullName>
    </submittedName>
</protein>
<dbReference type="GO" id="GO:0006886">
    <property type="term" value="P:intracellular protein transport"/>
    <property type="evidence" value="ECO:0007669"/>
    <property type="project" value="TreeGrafter"/>
</dbReference>
<dbReference type="STRING" id="27349.A0A0L6UT07"/>
<evidence type="ECO:0000256" key="4">
    <source>
        <dbReference type="PIRSR" id="PIRSR606689-2"/>
    </source>
</evidence>
<organism evidence="6 7">
    <name type="scientific">Puccinia sorghi</name>
    <dbReference type="NCBI Taxonomy" id="27349"/>
    <lineage>
        <taxon>Eukaryota</taxon>
        <taxon>Fungi</taxon>
        <taxon>Dikarya</taxon>
        <taxon>Basidiomycota</taxon>
        <taxon>Pucciniomycotina</taxon>
        <taxon>Pucciniomycetes</taxon>
        <taxon>Pucciniales</taxon>
        <taxon>Pucciniaceae</taxon>
        <taxon>Puccinia</taxon>
    </lineage>
</organism>
<feature type="region of interest" description="Disordered" evidence="5">
    <location>
        <begin position="321"/>
        <end position="341"/>
    </location>
</feature>
<accession>A0A0L6UT07</accession>
<evidence type="ECO:0000256" key="1">
    <source>
        <dbReference type="ARBA" id="ARBA00022741"/>
    </source>
</evidence>
<evidence type="ECO:0000256" key="3">
    <source>
        <dbReference type="PIRSR" id="PIRSR606689-1"/>
    </source>
</evidence>
<evidence type="ECO:0000256" key="5">
    <source>
        <dbReference type="SAM" id="MobiDB-lite"/>
    </source>
</evidence>
<feature type="region of interest" description="Disordered" evidence="5">
    <location>
        <begin position="215"/>
        <end position="255"/>
    </location>
</feature>
<feature type="binding site" evidence="3">
    <location>
        <position position="112"/>
    </location>
    <ligand>
        <name>GTP</name>
        <dbReference type="ChEBI" id="CHEBI:37565"/>
    </ligand>
</feature>
<keyword evidence="4" id="KW-0460">Magnesium</keyword>
<evidence type="ECO:0000313" key="6">
    <source>
        <dbReference type="EMBL" id="KNZ51337.1"/>
    </source>
</evidence>
<dbReference type="GO" id="GO:0005794">
    <property type="term" value="C:Golgi apparatus"/>
    <property type="evidence" value="ECO:0007669"/>
    <property type="project" value="TreeGrafter"/>
</dbReference>
<dbReference type="InterPro" id="IPR006689">
    <property type="entry name" value="Small_GTPase_ARF/SAR"/>
</dbReference>
<keyword evidence="2 3" id="KW-0342">GTP-binding</keyword>
<dbReference type="GO" id="GO:0043001">
    <property type="term" value="P:Golgi to plasma membrane protein transport"/>
    <property type="evidence" value="ECO:0007669"/>
    <property type="project" value="TreeGrafter"/>
</dbReference>
<feature type="binding site" evidence="4">
    <location>
        <position position="65"/>
    </location>
    <ligand>
        <name>Mg(2+)</name>
        <dbReference type="ChEBI" id="CHEBI:18420"/>
    </ligand>
</feature>
<dbReference type="InterPro" id="IPR027417">
    <property type="entry name" value="P-loop_NTPase"/>
</dbReference>
<keyword evidence="7" id="KW-1185">Reference proteome</keyword>
<dbReference type="GO" id="GO:0003924">
    <property type="term" value="F:GTPase activity"/>
    <property type="evidence" value="ECO:0007669"/>
    <property type="project" value="InterPro"/>
</dbReference>
<dbReference type="GO" id="GO:0005525">
    <property type="term" value="F:GTP binding"/>
    <property type="evidence" value="ECO:0007669"/>
    <property type="project" value="UniProtKB-KW"/>
</dbReference>
<feature type="binding site" evidence="4">
    <location>
        <position position="90"/>
    </location>
    <ligand>
        <name>Mg(2+)</name>
        <dbReference type="ChEBI" id="CHEBI:18420"/>
    </ligand>
</feature>
<dbReference type="OrthoDB" id="414781at2759"/>
<name>A0A0L6UT07_9BASI</name>
<dbReference type="Pfam" id="PF00025">
    <property type="entry name" value="Arf"/>
    <property type="match status" value="1"/>
</dbReference>
<dbReference type="PANTHER" id="PTHR45909:SF1">
    <property type="entry name" value="ADP-RIBOSYLATION FACTOR-RELATED PROTEIN 1"/>
    <property type="match status" value="1"/>
</dbReference>
<dbReference type="AlphaFoldDB" id="A0A0L6UT07"/>
<dbReference type="PROSITE" id="PS51417">
    <property type="entry name" value="ARF"/>
    <property type="match status" value="1"/>
</dbReference>
<keyword evidence="1 3" id="KW-0547">Nucleotide-binding</keyword>
<dbReference type="GO" id="GO:0034067">
    <property type="term" value="P:protein localization to Golgi apparatus"/>
    <property type="evidence" value="ECO:0007669"/>
    <property type="project" value="TreeGrafter"/>
</dbReference>
<reference evidence="6 7" key="1">
    <citation type="submission" date="2015-08" db="EMBL/GenBank/DDBJ databases">
        <title>Next Generation Sequencing and Analysis of the Genome of Puccinia sorghi L Schw, the Causal Agent of Maize Common Rust.</title>
        <authorList>
            <person name="Rochi L."/>
            <person name="Burguener G."/>
            <person name="Darino M."/>
            <person name="Turjanski A."/>
            <person name="Kreff E."/>
            <person name="Dieguez M.J."/>
            <person name="Sacco F."/>
        </authorList>
    </citation>
    <scope>NUCLEOTIDE SEQUENCE [LARGE SCALE GENOMIC DNA]</scope>
    <source>
        <strain evidence="6 7">RO10H11247</strain>
    </source>
</reference>
<dbReference type="PANTHER" id="PTHR45909">
    <property type="entry name" value="ADP-RIBOSYLATION FACTOR-RELATED PROTEIN 1"/>
    <property type="match status" value="1"/>
</dbReference>